<keyword evidence="12" id="KW-1185">Reference proteome</keyword>
<evidence type="ECO:0000256" key="7">
    <source>
        <dbReference type="ARBA" id="ARBA00022801"/>
    </source>
</evidence>
<dbReference type="EC" id="3.4.11.5" evidence="8 10"/>
<dbReference type="GO" id="GO:0004177">
    <property type="term" value="F:aminopeptidase activity"/>
    <property type="evidence" value="ECO:0007669"/>
    <property type="project" value="UniProtKB-UniRule"/>
</dbReference>
<dbReference type="PIRSF" id="PIRSF006431">
    <property type="entry name" value="Pept_S33"/>
    <property type="match status" value="1"/>
</dbReference>
<evidence type="ECO:0000256" key="2">
    <source>
        <dbReference type="ARBA" id="ARBA00004496"/>
    </source>
</evidence>
<dbReference type="Proteomes" id="UP000085678">
    <property type="component" value="Unplaced"/>
</dbReference>
<gene>
    <name evidence="13" type="primary">LOC106163670</name>
</gene>
<dbReference type="PANTHER" id="PTHR43722">
    <property type="entry name" value="PROLINE IMINOPEPTIDASE"/>
    <property type="match status" value="1"/>
</dbReference>
<dbReference type="STRING" id="7574.A0A1S3IEU5"/>
<dbReference type="PANTHER" id="PTHR43722:SF1">
    <property type="entry name" value="PROLINE IMINOPEPTIDASE"/>
    <property type="match status" value="1"/>
</dbReference>
<reference evidence="13" key="1">
    <citation type="submission" date="2025-08" db="UniProtKB">
        <authorList>
            <consortium name="RefSeq"/>
        </authorList>
    </citation>
    <scope>IDENTIFICATION</scope>
    <source>
        <tissue evidence="13">Gonads</tissue>
    </source>
</reference>
<dbReference type="InterPro" id="IPR002410">
    <property type="entry name" value="Peptidase_S33"/>
</dbReference>
<evidence type="ECO:0000256" key="5">
    <source>
        <dbReference type="ARBA" id="ARBA00022490"/>
    </source>
</evidence>
<feature type="domain" description="AB hydrolase-1" evidence="11">
    <location>
        <begin position="84"/>
        <end position="348"/>
    </location>
</feature>
<proteinExistence type="inferred from homology"/>
<dbReference type="PRINTS" id="PR00111">
    <property type="entry name" value="ABHYDROLASE"/>
</dbReference>
<dbReference type="InterPro" id="IPR005944">
    <property type="entry name" value="Pro_iminopeptidase"/>
</dbReference>
<dbReference type="SUPFAM" id="SSF53474">
    <property type="entry name" value="alpha/beta-Hydrolases"/>
    <property type="match status" value="1"/>
</dbReference>
<dbReference type="GO" id="GO:0006508">
    <property type="term" value="P:proteolysis"/>
    <property type="evidence" value="ECO:0007669"/>
    <property type="project" value="UniProtKB-KW"/>
</dbReference>
<dbReference type="Pfam" id="PF00561">
    <property type="entry name" value="Abhydrolase_1"/>
    <property type="match status" value="1"/>
</dbReference>
<dbReference type="Gene3D" id="3.40.50.1820">
    <property type="entry name" value="alpha/beta hydrolase"/>
    <property type="match status" value="1"/>
</dbReference>
<organism evidence="12 13">
    <name type="scientific">Lingula anatina</name>
    <name type="common">Brachiopod</name>
    <name type="synonym">Lingula unguis</name>
    <dbReference type="NCBI Taxonomy" id="7574"/>
    <lineage>
        <taxon>Eukaryota</taxon>
        <taxon>Metazoa</taxon>
        <taxon>Spiralia</taxon>
        <taxon>Lophotrochozoa</taxon>
        <taxon>Brachiopoda</taxon>
        <taxon>Linguliformea</taxon>
        <taxon>Lingulata</taxon>
        <taxon>Lingulida</taxon>
        <taxon>Linguloidea</taxon>
        <taxon>Lingulidae</taxon>
        <taxon>Lingula</taxon>
    </lineage>
</organism>
<evidence type="ECO:0000256" key="1">
    <source>
        <dbReference type="ARBA" id="ARBA00001585"/>
    </source>
</evidence>
<dbReference type="RefSeq" id="XP_013396785.1">
    <property type="nucleotide sequence ID" value="XM_013541331.1"/>
</dbReference>
<dbReference type="KEGG" id="lak:106163670"/>
<feature type="active site" description="Nucleophile" evidence="9">
    <location>
        <position position="159"/>
    </location>
</feature>
<dbReference type="NCBIfam" id="TIGR01249">
    <property type="entry name" value="pro_imino_pep_1"/>
    <property type="match status" value="1"/>
</dbReference>
<dbReference type="PRINTS" id="PR00793">
    <property type="entry name" value="PROAMNOPTASE"/>
</dbReference>
<keyword evidence="5 8" id="KW-0963">Cytoplasm</keyword>
<comment type="similarity">
    <text evidence="3 8 10">Belongs to the peptidase S33 family.</text>
</comment>
<dbReference type="OrthoDB" id="10249433at2759"/>
<name>A0A1S3IEU5_LINAN</name>
<evidence type="ECO:0000313" key="13">
    <source>
        <dbReference type="RefSeq" id="XP_013396785.1"/>
    </source>
</evidence>
<dbReference type="AlphaFoldDB" id="A0A1S3IEU5"/>
<dbReference type="InterPro" id="IPR029058">
    <property type="entry name" value="AB_hydrolase_fold"/>
</dbReference>
<evidence type="ECO:0000256" key="10">
    <source>
        <dbReference type="RuleBase" id="RU003421"/>
    </source>
</evidence>
<keyword evidence="6 8" id="KW-0645">Protease</keyword>
<evidence type="ECO:0000256" key="3">
    <source>
        <dbReference type="ARBA" id="ARBA00010088"/>
    </source>
</evidence>
<dbReference type="GeneID" id="106163670"/>
<protein>
    <recommendedName>
        <fullName evidence="8 10">Proline iminopeptidase</fullName>
        <shortName evidence="8">PIP</shortName>
        <ecNumber evidence="8 10">3.4.11.5</ecNumber>
    </recommendedName>
    <alternativeName>
        <fullName evidence="8">Prolyl aminopeptidase</fullName>
    </alternativeName>
</protein>
<dbReference type="InterPro" id="IPR000073">
    <property type="entry name" value="AB_hydrolase_1"/>
</dbReference>
<evidence type="ECO:0000256" key="8">
    <source>
        <dbReference type="PIRNR" id="PIRNR006431"/>
    </source>
</evidence>
<evidence type="ECO:0000313" key="12">
    <source>
        <dbReference type="Proteomes" id="UP000085678"/>
    </source>
</evidence>
<sequence>MIVTGCPIVVRRLLFSTVIRTVYHKKELLPVAYNSAAFSRRKFCVNMGEVRELYPEIEPFDSGKLKVSDVHEIYYEQCGKKEGKPVIFVHGGPGGGCSARDRRFFDPAVYRVVLFDQRGAGKSTPPAELKDNTTWALVDDIEALRKHLNIEQWVVFGGSWGSTLSLTYAETHPDRVKALVLRGIFTLRRKELIWFYQEGASFIYPDEFEKYLEPIPEVERADLMSAYYRRLTGPSEEERLRCAKAWSRWEMATSRLYQDPAMLKREENAQWALQFARIESHFFVHGGFFNTDGQVLSEIDKIRHIPCTIVQGRYDLVCPMQTAWELHKRFPEADFIVVDDEGHSAKETKISSHLVKACDKYGNL</sequence>
<comment type="subcellular location">
    <subcellularLocation>
        <location evidence="2 8">Cytoplasm</location>
    </subcellularLocation>
</comment>
<evidence type="ECO:0000259" key="11">
    <source>
        <dbReference type="Pfam" id="PF00561"/>
    </source>
</evidence>
<dbReference type="InParanoid" id="A0A1S3IEU5"/>
<comment type="catalytic activity">
    <reaction evidence="1 8 10">
        <text>Release of N-terminal proline from a peptide.</text>
        <dbReference type="EC" id="3.4.11.5"/>
    </reaction>
</comment>
<evidence type="ECO:0000256" key="6">
    <source>
        <dbReference type="ARBA" id="ARBA00022670"/>
    </source>
</evidence>
<evidence type="ECO:0000256" key="9">
    <source>
        <dbReference type="PIRSR" id="PIRSR006431-1"/>
    </source>
</evidence>
<dbReference type="GO" id="GO:0005737">
    <property type="term" value="C:cytoplasm"/>
    <property type="evidence" value="ECO:0007669"/>
    <property type="project" value="UniProtKB-SubCell"/>
</dbReference>
<keyword evidence="7 8" id="KW-0378">Hydrolase</keyword>
<evidence type="ECO:0000256" key="4">
    <source>
        <dbReference type="ARBA" id="ARBA00022438"/>
    </source>
</evidence>
<keyword evidence="4 8" id="KW-0031">Aminopeptidase</keyword>
<feature type="active site" evidence="9">
    <location>
        <position position="315"/>
    </location>
</feature>
<accession>A0A1S3IEU5</accession>
<feature type="active site" description="Proton donor" evidence="9">
    <location>
        <position position="343"/>
    </location>
</feature>